<dbReference type="EMBL" id="BJNF01000033">
    <property type="protein sequence ID" value="GEC15584.1"/>
    <property type="molecule type" value="Genomic_DNA"/>
</dbReference>
<comment type="caution">
    <text evidence="2">The sequence shown here is derived from an EMBL/GenBank/DDBJ whole genome shotgun (WGS) entry which is preliminary data.</text>
</comment>
<dbReference type="Proteomes" id="UP000318825">
    <property type="component" value="Unassembled WGS sequence"/>
</dbReference>
<organism evidence="2 3">
    <name type="scientific">Nitrobacter winogradskyi</name>
    <name type="common">Nitrobacter agilis</name>
    <dbReference type="NCBI Taxonomy" id="913"/>
    <lineage>
        <taxon>Bacteria</taxon>
        <taxon>Pseudomonadati</taxon>
        <taxon>Pseudomonadota</taxon>
        <taxon>Alphaproteobacteria</taxon>
        <taxon>Hyphomicrobiales</taxon>
        <taxon>Nitrobacteraceae</taxon>
        <taxon>Nitrobacter</taxon>
    </lineage>
</organism>
<gene>
    <name evidence="2" type="ORF">NWI01_14760</name>
</gene>
<accession>A0A4Y3W9D1</accession>
<name>A0A4Y3W9D1_NITWI</name>
<protein>
    <submittedName>
        <fullName evidence="2">Uncharacterized protein</fullName>
    </submittedName>
</protein>
<feature type="transmembrane region" description="Helical" evidence="1">
    <location>
        <begin position="53"/>
        <end position="71"/>
    </location>
</feature>
<keyword evidence="1" id="KW-0472">Membrane</keyword>
<keyword evidence="1" id="KW-1133">Transmembrane helix</keyword>
<reference evidence="2 3" key="1">
    <citation type="submission" date="2019-06" db="EMBL/GenBank/DDBJ databases">
        <title>Whole genome shotgun sequence of Nitrobacter winogradskyi NBRC 14297.</title>
        <authorList>
            <person name="Hosoyama A."/>
            <person name="Uohara A."/>
            <person name="Ohji S."/>
            <person name="Ichikawa N."/>
        </authorList>
    </citation>
    <scope>NUCLEOTIDE SEQUENCE [LARGE SCALE GENOMIC DNA]</scope>
    <source>
        <strain evidence="2 3">NBRC 14297</strain>
    </source>
</reference>
<keyword evidence="1" id="KW-0812">Transmembrane</keyword>
<evidence type="ECO:0000313" key="2">
    <source>
        <dbReference type="EMBL" id="GEC15584.1"/>
    </source>
</evidence>
<dbReference type="AlphaFoldDB" id="A0A4Y3W9D1"/>
<evidence type="ECO:0000313" key="3">
    <source>
        <dbReference type="Proteomes" id="UP000318825"/>
    </source>
</evidence>
<proteinExistence type="predicted"/>
<sequence length="247" mass="27654">MWNLKTAPASYFGSAFWWLCDKIWGDRIFSVLKPMIPDWVIGGITMSDALRAAQTWVPFIGLIVIGTVLYWRGMRLARTSQEGDATVNSAYDQATPTPNTQFDALKFQYRDEPPFVSVEPLKDGRLRRAISIAIVNSGNGYISNVSARVKSIVPDTGMHMPLKLDCGIFDLKARGQDRLLHLFTHPMSSESAIRISIPFTGTLDYHPFIPKGAYFVSIEVTGDQTKAAEVHLRLWVDESDQLRAAMV</sequence>
<evidence type="ECO:0000256" key="1">
    <source>
        <dbReference type="SAM" id="Phobius"/>
    </source>
</evidence>
<dbReference type="RefSeq" id="WP_141383278.1">
    <property type="nucleotide sequence ID" value="NZ_BJNF01000033.1"/>
</dbReference>